<accession>A0A3P8B2M5</accession>
<dbReference type="EMBL" id="UZAH01032384">
    <property type="protein sequence ID" value="VDP21457.1"/>
    <property type="molecule type" value="Genomic_DNA"/>
</dbReference>
<keyword evidence="1" id="KW-0812">Transmembrane</keyword>
<evidence type="ECO:0000313" key="2">
    <source>
        <dbReference type="EMBL" id="VDP21457.1"/>
    </source>
</evidence>
<keyword evidence="3" id="KW-1185">Reference proteome</keyword>
<gene>
    <name evidence="2" type="ORF">HPBE_LOCUS20710</name>
</gene>
<sequence>MSNLISKLPTGYIELMVYGIVLNMIGIGLLMLKAILDKNVVEAMIEKRFEEAAFHPSGMGAVTAVGGGAGLCTRYQVPGNECISRHHLRLRDGQDGT</sequence>
<proteinExistence type="predicted"/>
<organism evidence="2">
    <name type="scientific">Heligmosomoides polygyrus</name>
    <name type="common">Parasitic roundworm</name>
    <dbReference type="NCBI Taxonomy" id="6339"/>
    <lineage>
        <taxon>Eukaryota</taxon>
        <taxon>Metazoa</taxon>
        <taxon>Ecdysozoa</taxon>
        <taxon>Nematoda</taxon>
        <taxon>Chromadorea</taxon>
        <taxon>Rhabditida</taxon>
        <taxon>Rhabditina</taxon>
        <taxon>Rhabditomorpha</taxon>
        <taxon>Strongyloidea</taxon>
        <taxon>Heligmosomidae</taxon>
        <taxon>Heligmosomoides</taxon>
    </lineage>
</organism>
<feature type="transmembrane region" description="Helical" evidence="1">
    <location>
        <begin position="15"/>
        <end position="36"/>
    </location>
</feature>
<keyword evidence="1" id="KW-0472">Membrane</keyword>
<evidence type="ECO:0000313" key="4">
    <source>
        <dbReference type="WBParaSite" id="HPBE_0002071101-mRNA-1"/>
    </source>
</evidence>
<name>A0A3P8B2M5_HELPZ</name>
<keyword evidence="1" id="KW-1133">Transmembrane helix</keyword>
<protein>
    <submittedName>
        <fullName evidence="4">Transporter</fullName>
    </submittedName>
</protein>
<dbReference type="OrthoDB" id="5858441at2759"/>
<dbReference type="AlphaFoldDB" id="A0A3P8B2M5"/>
<dbReference type="WBParaSite" id="HPBE_0002071101-mRNA-1">
    <property type="protein sequence ID" value="HPBE_0002071101-mRNA-1"/>
    <property type="gene ID" value="HPBE_0002071101"/>
</dbReference>
<evidence type="ECO:0000313" key="3">
    <source>
        <dbReference type="Proteomes" id="UP000050761"/>
    </source>
</evidence>
<evidence type="ECO:0000256" key="1">
    <source>
        <dbReference type="SAM" id="Phobius"/>
    </source>
</evidence>
<reference evidence="2 3" key="1">
    <citation type="submission" date="2018-11" db="EMBL/GenBank/DDBJ databases">
        <authorList>
            <consortium name="Pathogen Informatics"/>
        </authorList>
    </citation>
    <scope>NUCLEOTIDE SEQUENCE [LARGE SCALE GENOMIC DNA]</scope>
</reference>
<dbReference type="Proteomes" id="UP000050761">
    <property type="component" value="Unassembled WGS sequence"/>
</dbReference>
<reference evidence="4" key="2">
    <citation type="submission" date="2019-09" db="UniProtKB">
        <authorList>
            <consortium name="WormBaseParasite"/>
        </authorList>
    </citation>
    <scope>IDENTIFICATION</scope>
</reference>